<dbReference type="EMBL" id="JBGBPQ010000004">
    <property type="protein sequence ID" value="KAL1525036.1"/>
    <property type="molecule type" value="Genomic_DNA"/>
</dbReference>
<dbReference type="InterPro" id="IPR029063">
    <property type="entry name" value="SAM-dependent_MTases_sf"/>
</dbReference>
<dbReference type="AlphaFoldDB" id="A0AB34JSA4"/>
<evidence type="ECO:0000313" key="1">
    <source>
        <dbReference type="EMBL" id="KAL1525036.1"/>
    </source>
</evidence>
<gene>
    <name evidence="1" type="ORF">AB1Y20_019909</name>
</gene>
<reference evidence="1 2" key="1">
    <citation type="journal article" date="2024" name="Science">
        <title>Giant polyketide synthase enzymes in the biosynthesis of giant marine polyether toxins.</title>
        <authorList>
            <person name="Fallon T.R."/>
            <person name="Shende V.V."/>
            <person name="Wierzbicki I.H."/>
            <person name="Pendleton A.L."/>
            <person name="Watervoot N.F."/>
            <person name="Auber R.P."/>
            <person name="Gonzalez D.J."/>
            <person name="Wisecaver J.H."/>
            <person name="Moore B.S."/>
        </authorList>
    </citation>
    <scope>NUCLEOTIDE SEQUENCE [LARGE SCALE GENOMIC DNA]</scope>
    <source>
        <strain evidence="1 2">12B1</strain>
    </source>
</reference>
<keyword evidence="2" id="KW-1185">Reference proteome</keyword>
<accession>A0AB34JSA4</accession>
<name>A0AB34JSA4_PRYPA</name>
<evidence type="ECO:0008006" key="3">
    <source>
        <dbReference type="Google" id="ProtNLM"/>
    </source>
</evidence>
<sequence length="297" mass="31654">MADCLASLLATGDVDELRRQLRGAVPDRVVPPASAPPVASACAPHDPLRSTALSLANSMLERGCALLEASPPPEADSPPLAEAPHPWPIVDFPELQLQLFSQPVMGEPIWPAALALCRWLAAPARCEALCRGARVLELGAGCAAPALVARLVGGASSIALTDVDPDVLALMRANCALNRIPEEAFRTGLLDWREEEHIGRWAACSPPSPSARGYSLVLAADVLFSVGDIRPIARAVAQLLDPTLPESRFVIARSSLFEELQPTLVATLESFGLHLISSASTREEAACVLEFMQQRRV</sequence>
<dbReference type="Pfam" id="PF10294">
    <property type="entry name" value="Methyltransf_16"/>
    <property type="match status" value="1"/>
</dbReference>
<protein>
    <recommendedName>
        <fullName evidence="3">Calmodulin-lysine N-methyltransferase</fullName>
    </recommendedName>
</protein>
<dbReference type="CDD" id="cd02440">
    <property type="entry name" value="AdoMet_MTases"/>
    <property type="match status" value="1"/>
</dbReference>
<proteinExistence type="predicted"/>
<dbReference type="Proteomes" id="UP001515480">
    <property type="component" value="Unassembled WGS sequence"/>
</dbReference>
<dbReference type="SUPFAM" id="SSF53335">
    <property type="entry name" value="S-adenosyl-L-methionine-dependent methyltransferases"/>
    <property type="match status" value="1"/>
</dbReference>
<dbReference type="Gene3D" id="3.40.50.150">
    <property type="entry name" value="Vaccinia Virus protein VP39"/>
    <property type="match status" value="1"/>
</dbReference>
<comment type="caution">
    <text evidence="1">The sequence shown here is derived from an EMBL/GenBank/DDBJ whole genome shotgun (WGS) entry which is preliminary data.</text>
</comment>
<dbReference type="InterPro" id="IPR019410">
    <property type="entry name" value="Methyltransf_16"/>
</dbReference>
<organism evidence="1 2">
    <name type="scientific">Prymnesium parvum</name>
    <name type="common">Toxic golden alga</name>
    <dbReference type="NCBI Taxonomy" id="97485"/>
    <lineage>
        <taxon>Eukaryota</taxon>
        <taxon>Haptista</taxon>
        <taxon>Haptophyta</taxon>
        <taxon>Prymnesiophyceae</taxon>
        <taxon>Prymnesiales</taxon>
        <taxon>Prymnesiaceae</taxon>
        <taxon>Prymnesium</taxon>
    </lineage>
</organism>
<evidence type="ECO:0000313" key="2">
    <source>
        <dbReference type="Proteomes" id="UP001515480"/>
    </source>
</evidence>
<dbReference type="PANTHER" id="PTHR14614">
    <property type="entry name" value="HEPATOCELLULAR CARCINOMA-ASSOCIATED ANTIGEN"/>
    <property type="match status" value="1"/>
</dbReference>